<protein>
    <submittedName>
        <fullName evidence="3">DUF4147 domain-containing protein</fullName>
    </submittedName>
</protein>
<proteinExistence type="predicted"/>
<evidence type="ECO:0000313" key="3">
    <source>
        <dbReference type="EMBL" id="AXR07430.1"/>
    </source>
</evidence>
<dbReference type="InterPro" id="IPR039760">
    <property type="entry name" value="MOFRL_protein"/>
</dbReference>
<name>A0A346NPH3_9ALTE</name>
<dbReference type="Proteomes" id="UP000262073">
    <property type="component" value="Chromosome"/>
</dbReference>
<dbReference type="GO" id="GO:0005737">
    <property type="term" value="C:cytoplasm"/>
    <property type="evidence" value="ECO:0007669"/>
    <property type="project" value="TreeGrafter"/>
</dbReference>
<keyword evidence="4" id="KW-1185">Reference proteome</keyword>
<dbReference type="SUPFAM" id="SSF82544">
    <property type="entry name" value="GckA/TtuD-like"/>
    <property type="match status" value="1"/>
</dbReference>
<dbReference type="InterPro" id="IPR038614">
    <property type="entry name" value="GK_N_sf"/>
</dbReference>
<evidence type="ECO:0000259" key="2">
    <source>
        <dbReference type="Pfam" id="PF13660"/>
    </source>
</evidence>
<dbReference type="GO" id="GO:0008887">
    <property type="term" value="F:glycerate kinase activity"/>
    <property type="evidence" value="ECO:0007669"/>
    <property type="project" value="InterPro"/>
</dbReference>
<gene>
    <name evidence="3" type="ORF">D0Y50_14370</name>
</gene>
<accession>A0A346NPH3</accession>
<dbReference type="InterPro" id="IPR025286">
    <property type="entry name" value="MOFRL_assoc_dom"/>
</dbReference>
<dbReference type="PANTHER" id="PTHR12227:SF0">
    <property type="entry name" value="GLYCERATE KINASE"/>
    <property type="match status" value="1"/>
</dbReference>
<dbReference type="OrthoDB" id="9766552at2"/>
<dbReference type="RefSeq" id="WP_117317571.1">
    <property type="nucleotide sequence ID" value="NZ_CP031769.1"/>
</dbReference>
<organism evidence="3 4">
    <name type="scientific">Salinimonas sediminis</name>
    <dbReference type="NCBI Taxonomy" id="2303538"/>
    <lineage>
        <taxon>Bacteria</taxon>
        <taxon>Pseudomonadati</taxon>
        <taxon>Pseudomonadota</taxon>
        <taxon>Gammaproteobacteria</taxon>
        <taxon>Alteromonadales</taxon>
        <taxon>Alteromonadaceae</taxon>
        <taxon>Alteromonas/Salinimonas group</taxon>
        <taxon>Salinimonas</taxon>
    </lineage>
</organism>
<dbReference type="Pfam" id="PF13660">
    <property type="entry name" value="DUF4147"/>
    <property type="match status" value="1"/>
</dbReference>
<dbReference type="InterPro" id="IPR007835">
    <property type="entry name" value="MOFRL"/>
</dbReference>
<dbReference type="EMBL" id="CP031769">
    <property type="protein sequence ID" value="AXR07430.1"/>
    <property type="molecule type" value="Genomic_DNA"/>
</dbReference>
<dbReference type="Gene3D" id="3.40.50.10180">
    <property type="entry name" value="Glycerate kinase, MOFRL-like N-terminal domain"/>
    <property type="match status" value="1"/>
</dbReference>
<dbReference type="KEGG" id="salm:D0Y50_14370"/>
<reference evidence="3 4" key="1">
    <citation type="submission" date="2018-08" db="EMBL/GenBank/DDBJ databases">
        <title>Salinimonas sediminis sp. nov., a piezophilic bacterium isolated from a deep-sea sediment sample from the New Britain Trench.</title>
        <authorList>
            <person name="Cao J."/>
        </authorList>
    </citation>
    <scope>NUCLEOTIDE SEQUENCE [LARGE SCALE GENOMIC DNA]</scope>
    <source>
        <strain evidence="3 4">N102</strain>
    </source>
</reference>
<sequence length="409" mass="43433">MSKEYLSSLYQVAVDASRPQYCLPAALTRFAPDQRVCILGAGKAAADMAAQAYQYFGDNAYGAVVTRYGYETRQSTGNIEVMLAAHPVPDEHSEYAARKLLDIAATVPAGEPVIFLISGGGSALACLPGGDITLPEKLALHRFLLRSGASIDEMNTVRKHVSAIKGGRLAAACKGELTTLAISDVVGDSPAMIASGPTVQDTSTAADAVAILQRYGWDMNDTIARHLETALPLPQVGGFYEIVANAQLSVEAAIEIAKDDGWETHTISLEETGEAQEVARRHAKLALEYKQRGEPIMLFSGGELTVTLGDSQGEGGPNQEYLIALCEALRGEPTICALAADTDGVDGSKDVAGGYIDGTSLARAKEHGLNVGELLAQHNSFPFFAALDDHINVGPTRTNVNDFRVIWVK</sequence>
<feature type="domain" description="MOFRL" evidence="1">
    <location>
        <begin position="297"/>
        <end position="402"/>
    </location>
</feature>
<dbReference type="Pfam" id="PF05161">
    <property type="entry name" value="MOFRL"/>
    <property type="match status" value="1"/>
</dbReference>
<evidence type="ECO:0000259" key="1">
    <source>
        <dbReference type="Pfam" id="PF05161"/>
    </source>
</evidence>
<dbReference type="Gene3D" id="3.40.1480.10">
    <property type="entry name" value="MOFRL domain"/>
    <property type="match status" value="1"/>
</dbReference>
<dbReference type="InterPro" id="IPR037035">
    <property type="entry name" value="GK-like_C_sf"/>
</dbReference>
<dbReference type="PANTHER" id="PTHR12227">
    <property type="entry name" value="GLYCERATE KINASE"/>
    <property type="match status" value="1"/>
</dbReference>
<dbReference type="AlphaFoldDB" id="A0A346NPH3"/>
<feature type="domain" description="MOFRL-associated" evidence="2">
    <location>
        <begin position="6"/>
        <end position="228"/>
    </location>
</feature>
<evidence type="ECO:0000313" key="4">
    <source>
        <dbReference type="Proteomes" id="UP000262073"/>
    </source>
</evidence>